<accession>A0A3L9MBV8</accession>
<protein>
    <recommendedName>
        <fullName evidence="3">DUF4369 domain-containing protein</fullName>
    </recommendedName>
</protein>
<keyword evidence="2" id="KW-1185">Reference proteome</keyword>
<dbReference type="AlphaFoldDB" id="A0A3L9MBV8"/>
<proteinExistence type="predicted"/>
<gene>
    <name evidence="1" type="ORF">EAH69_07020</name>
</gene>
<dbReference type="EMBL" id="RDOJ01000007">
    <property type="protein sequence ID" value="RLZ10535.1"/>
    <property type="molecule type" value="Genomic_DNA"/>
</dbReference>
<evidence type="ECO:0000313" key="2">
    <source>
        <dbReference type="Proteomes" id="UP000275348"/>
    </source>
</evidence>
<evidence type="ECO:0008006" key="3">
    <source>
        <dbReference type="Google" id="ProtNLM"/>
    </source>
</evidence>
<sequence length="275" mass="32634">MVVFSGHIKNTRLDSVFIILNEREKGFALDFDGNFSDTIQLNNEGYKVLSIDREEYPVYLAPGDSLFFNTDLKKLEETYYFKGKGAERNNYLFEKDKLINAWLANESLFKLNSDQYIQNMEDFSATLRKAMVGFNIDKSFEKIESRNLYFDEFNLLYTYRDTYAYFNPTEIQLPIDFLDFKRFNLDNEEDFNQFRSYRSIVTYFLDEKLNNGESPIDILKNIKSESIKYSFIRTLIDNLDPTDEFSPVAYQAIQSFCEYQPWLKEAKSIMDNRKK</sequence>
<reference evidence="1 2" key="1">
    <citation type="submission" date="2018-10" db="EMBL/GenBank/DDBJ databases">
        <authorList>
            <person name="Chen X."/>
        </authorList>
    </citation>
    <scope>NUCLEOTIDE SEQUENCE [LARGE SCALE GENOMIC DNA]</scope>
    <source>
        <strain evidence="1 2">YIM 102668</strain>
    </source>
</reference>
<organism evidence="1 2">
    <name type="scientific">Faecalibacter macacae</name>
    <dbReference type="NCBI Taxonomy" id="1859289"/>
    <lineage>
        <taxon>Bacteria</taxon>
        <taxon>Pseudomonadati</taxon>
        <taxon>Bacteroidota</taxon>
        <taxon>Flavobacteriia</taxon>
        <taxon>Flavobacteriales</taxon>
        <taxon>Weeksellaceae</taxon>
        <taxon>Faecalibacter</taxon>
    </lineage>
</organism>
<comment type="caution">
    <text evidence="1">The sequence shown here is derived from an EMBL/GenBank/DDBJ whole genome shotgun (WGS) entry which is preliminary data.</text>
</comment>
<name>A0A3L9MBV8_9FLAO</name>
<evidence type="ECO:0000313" key="1">
    <source>
        <dbReference type="EMBL" id="RLZ10535.1"/>
    </source>
</evidence>
<dbReference type="Proteomes" id="UP000275348">
    <property type="component" value="Unassembled WGS sequence"/>
</dbReference>